<dbReference type="OrthoDB" id="268479at2759"/>
<evidence type="ECO:0000313" key="5">
    <source>
        <dbReference type="EMBL" id="EDV91953.1"/>
    </source>
</evidence>
<evidence type="ECO:0000256" key="1">
    <source>
        <dbReference type="ARBA" id="ARBA00004123"/>
    </source>
</evidence>
<dbReference type="InterPro" id="IPR023333">
    <property type="entry name" value="Proteasome_suB-type"/>
</dbReference>
<organism evidence="6">
    <name type="scientific">Drosophila grimshawi</name>
    <name type="common">Hawaiian fruit fly</name>
    <name type="synonym">Idiomyia grimshawi</name>
    <dbReference type="NCBI Taxonomy" id="7222"/>
    <lineage>
        <taxon>Eukaryota</taxon>
        <taxon>Metazoa</taxon>
        <taxon>Ecdysozoa</taxon>
        <taxon>Arthropoda</taxon>
        <taxon>Hexapoda</taxon>
        <taxon>Insecta</taxon>
        <taxon>Pterygota</taxon>
        <taxon>Neoptera</taxon>
        <taxon>Endopterygota</taxon>
        <taxon>Diptera</taxon>
        <taxon>Brachycera</taxon>
        <taxon>Muscomorpha</taxon>
        <taxon>Ephydroidea</taxon>
        <taxon>Drosophilidae</taxon>
        <taxon>Drosophila</taxon>
        <taxon>Hawaiian Drosophila</taxon>
    </lineage>
</organism>
<dbReference type="PhylomeDB" id="B4JML0"/>
<dbReference type="Pfam" id="PF00227">
    <property type="entry name" value="Proteasome"/>
    <property type="match status" value="1"/>
</dbReference>
<gene>
    <name evidence="5" type="primary">Dgri\GH24307</name>
    <name evidence="5" type="ORF">Dgri_GH24307</name>
</gene>
<dbReference type="InParanoid" id="B4JML0"/>
<dbReference type="GO" id="GO:0005737">
    <property type="term" value="C:cytoplasm"/>
    <property type="evidence" value="ECO:0007669"/>
    <property type="project" value="TreeGrafter"/>
</dbReference>
<comment type="subunit">
    <text evidence="4">The 26S proteasome consists of a 20S proteasome core and two 19S regulatory subunits. The 20S proteasome core is composed of 28 subunits that are arranged in four stacked rings, resulting in a barrel-shaped structure. The two end rings are each formed by seven alpha subunits, and the two central rings are each formed by seven beta subunits. The catalytic chamber with the active sites is on the inside of the barrel.</text>
</comment>
<dbReference type="InterPro" id="IPR001353">
    <property type="entry name" value="Proteasome_sua/b"/>
</dbReference>
<dbReference type="Proteomes" id="UP000001070">
    <property type="component" value="Unassembled WGS sequence"/>
</dbReference>
<dbReference type="SUPFAM" id="SSF56235">
    <property type="entry name" value="N-terminal nucleophile aminohydrolases (Ntn hydrolases)"/>
    <property type="match status" value="1"/>
</dbReference>
<dbReference type="SMR" id="B4JML0"/>
<keyword evidence="2" id="KW-0963">Cytoplasm</keyword>
<protein>
    <submittedName>
        <fullName evidence="5">GH24307</fullName>
    </submittedName>
</protein>
<evidence type="ECO:0000313" key="6">
    <source>
        <dbReference type="Proteomes" id="UP000001070"/>
    </source>
</evidence>
<name>B4JML0_DROGR</name>
<keyword evidence="3" id="KW-0647">Proteasome</keyword>
<evidence type="ECO:0000256" key="4">
    <source>
        <dbReference type="ARBA" id="ARBA00026071"/>
    </source>
</evidence>
<sequence>MEERHPNRALPLELELKPESKLRLRLRMINKSSGIQSKLGHFSNNMDNASELKRKREFDISDNEEYEEENTAKVAKKNVFNGSIIFIEGRDFVVIASDNRLITKLDILRKHFKLFPMTPQSIIGSIGNWGDVVAMTALIRRRVQVYEQDNKKTISTEALASMISTLMYNRRLFPCLMITILAGLDNEGKGAVFHFDEIGNRERCRYLIIGGARDIMLAKLRHSIGEIDSGIIPSDQYQQLTKERAFGIARDCFIHASHLRADIGNTVMIKTIYTKGSQETILKLR</sequence>
<accession>B4JML0</accession>
<dbReference type="GO" id="GO:0051603">
    <property type="term" value="P:proteolysis involved in protein catabolic process"/>
    <property type="evidence" value="ECO:0007669"/>
    <property type="project" value="InterPro"/>
</dbReference>
<dbReference type="HOGENOM" id="CLU_035750_1_1_1"/>
<evidence type="ECO:0000256" key="3">
    <source>
        <dbReference type="ARBA" id="ARBA00022942"/>
    </source>
</evidence>
<evidence type="ECO:0000256" key="2">
    <source>
        <dbReference type="ARBA" id="ARBA00022490"/>
    </source>
</evidence>
<dbReference type="GO" id="GO:0005634">
    <property type="term" value="C:nucleus"/>
    <property type="evidence" value="ECO:0007669"/>
    <property type="project" value="UniProtKB-SubCell"/>
</dbReference>
<proteinExistence type="predicted"/>
<dbReference type="GO" id="GO:0005839">
    <property type="term" value="C:proteasome core complex"/>
    <property type="evidence" value="ECO:0007669"/>
    <property type="project" value="InterPro"/>
</dbReference>
<dbReference type="AlphaFoldDB" id="B4JML0"/>
<dbReference type="EMBL" id="CH916371">
    <property type="protein sequence ID" value="EDV91953.1"/>
    <property type="molecule type" value="Genomic_DNA"/>
</dbReference>
<comment type="subcellular location">
    <subcellularLocation>
        <location evidence="1">Nucleus</location>
    </subcellularLocation>
</comment>
<dbReference type="eggNOG" id="KOG0179">
    <property type="taxonomic scope" value="Eukaryota"/>
</dbReference>
<dbReference type="PANTHER" id="PTHR32194">
    <property type="entry name" value="METALLOPROTEASE TLDD"/>
    <property type="match status" value="1"/>
</dbReference>
<dbReference type="STRING" id="7222.B4JML0"/>
<dbReference type="Gene3D" id="3.60.20.10">
    <property type="entry name" value="Glutamine Phosphoribosylpyrophosphate, subunit 1, domain 1"/>
    <property type="match status" value="1"/>
</dbReference>
<dbReference type="InterPro" id="IPR029055">
    <property type="entry name" value="Ntn_hydrolases_N"/>
</dbReference>
<reference evidence="5 6" key="1">
    <citation type="journal article" date="2007" name="Nature">
        <title>Evolution of genes and genomes on the Drosophila phylogeny.</title>
        <authorList>
            <consortium name="Drosophila 12 Genomes Consortium"/>
            <person name="Clark A.G."/>
            <person name="Eisen M.B."/>
            <person name="Smith D.R."/>
            <person name="Bergman C.M."/>
            <person name="Oliver B."/>
            <person name="Markow T.A."/>
            <person name="Kaufman T.C."/>
            <person name="Kellis M."/>
            <person name="Gelbart W."/>
            <person name="Iyer V.N."/>
            <person name="Pollard D.A."/>
            <person name="Sackton T.B."/>
            <person name="Larracuente A.M."/>
            <person name="Singh N.D."/>
            <person name="Abad J.P."/>
            <person name="Abt D.N."/>
            <person name="Adryan B."/>
            <person name="Aguade M."/>
            <person name="Akashi H."/>
            <person name="Anderson W.W."/>
            <person name="Aquadro C.F."/>
            <person name="Ardell D.H."/>
            <person name="Arguello R."/>
            <person name="Artieri C.G."/>
            <person name="Barbash D.A."/>
            <person name="Barker D."/>
            <person name="Barsanti P."/>
            <person name="Batterham P."/>
            <person name="Batzoglou S."/>
            <person name="Begun D."/>
            <person name="Bhutkar A."/>
            <person name="Blanco E."/>
            <person name="Bosak S.A."/>
            <person name="Bradley R.K."/>
            <person name="Brand A.D."/>
            <person name="Brent M.R."/>
            <person name="Brooks A.N."/>
            <person name="Brown R.H."/>
            <person name="Butlin R.K."/>
            <person name="Caggese C."/>
            <person name="Calvi B.R."/>
            <person name="Bernardo de Carvalho A."/>
            <person name="Caspi A."/>
            <person name="Castrezana S."/>
            <person name="Celniker S.E."/>
            <person name="Chang J.L."/>
            <person name="Chapple C."/>
            <person name="Chatterji S."/>
            <person name="Chinwalla A."/>
            <person name="Civetta A."/>
            <person name="Clifton S.W."/>
            <person name="Comeron J.M."/>
            <person name="Costello J.C."/>
            <person name="Coyne J.A."/>
            <person name="Daub J."/>
            <person name="David R.G."/>
            <person name="Delcher A.L."/>
            <person name="Delehaunty K."/>
            <person name="Do C.B."/>
            <person name="Ebling H."/>
            <person name="Edwards K."/>
            <person name="Eickbush T."/>
            <person name="Evans J.D."/>
            <person name="Filipski A."/>
            <person name="Findeiss S."/>
            <person name="Freyhult E."/>
            <person name="Fulton L."/>
            <person name="Fulton R."/>
            <person name="Garcia A.C."/>
            <person name="Gardiner A."/>
            <person name="Garfield D.A."/>
            <person name="Garvin B.E."/>
            <person name="Gibson G."/>
            <person name="Gilbert D."/>
            <person name="Gnerre S."/>
            <person name="Godfrey J."/>
            <person name="Good R."/>
            <person name="Gotea V."/>
            <person name="Gravely B."/>
            <person name="Greenberg A.J."/>
            <person name="Griffiths-Jones S."/>
            <person name="Gross S."/>
            <person name="Guigo R."/>
            <person name="Gustafson E.A."/>
            <person name="Haerty W."/>
            <person name="Hahn M.W."/>
            <person name="Halligan D.L."/>
            <person name="Halpern A.L."/>
            <person name="Halter G.M."/>
            <person name="Han M.V."/>
            <person name="Heger A."/>
            <person name="Hillier L."/>
            <person name="Hinrichs A.S."/>
            <person name="Holmes I."/>
            <person name="Hoskins R.A."/>
            <person name="Hubisz M.J."/>
            <person name="Hultmark D."/>
            <person name="Huntley M.A."/>
            <person name="Jaffe D.B."/>
            <person name="Jagadeeshan S."/>
            <person name="Jeck W.R."/>
            <person name="Johnson J."/>
            <person name="Jones C.D."/>
            <person name="Jordan W.C."/>
            <person name="Karpen G.H."/>
            <person name="Kataoka E."/>
            <person name="Keightley P.D."/>
            <person name="Kheradpour P."/>
            <person name="Kirkness E.F."/>
            <person name="Koerich L.B."/>
            <person name="Kristiansen K."/>
            <person name="Kudrna D."/>
            <person name="Kulathinal R.J."/>
            <person name="Kumar S."/>
            <person name="Kwok R."/>
            <person name="Lander E."/>
            <person name="Langley C.H."/>
            <person name="Lapoint R."/>
            <person name="Lazzaro B.P."/>
            <person name="Lee S.J."/>
            <person name="Levesque L."/>
            <person name="Li R."/>
            <person name="Lin C.F."/>
            <person name="Lin M.F."/>
            <person name="Lindblad-Toh K."/>
            <person name="Llopart A."/>
            <person name="Long M."/>
            <person name="Low L."/>
            <person name="Lozovsky E."/>
            <person name="Lu J."/>
            <person name="Luo M."/>
            <person name="Machado C.A."/>
            <person name="Makalowski W."/>
            <person name="Marzo M."/>
            <person name="Matsuda M."/>
            <person name="Matzkin L."/>
            <person name="McAllister B."/>
            <person name="McBride C.S."/>
            <person name="McKernan B."/>
            <person name="McKernan K."/>
            <person name="Mendez-Lago M."/>
            <person name="Minx P."/>
            <person name="Mollenhauer M.U."/>
            <person name="Montooth K."/>
            <person name="Mount S.M."/>
            <person name="Mu X."/>
            <person name="Myers E."/>
            <person name="Negre B."/>
            <person name="Newfeld S."/>
            <person name="Nielsen R."/>
            <person name="Noor M.A."/>
            <person name="O'Grady P."/>
            <person name="Pachter L."/>
            <person name="Papaceit M."/>
            <person name="Parisi M.J."/>
            <person name="Parisi M."/>
            <person name="Parts L."/>
            <person name="Pedersen J.S."/>
            <person name="Pesole G."/>
            <person name="Phillippy A.M."/>
            <person name="Ponting C.P."/>
            <person name="Pop M."/>
            <person name="Porcelli D."/>
            <person name="Powell J.R."/>
            <person name="Prohaska S."/>
            <person name="Pruitt K."/>
            <person name="Puig M."/>
            <person name="Quesneville H."/>
            <person name="Ram K.R."/>
            <person name="Rand D."/>
            <person name="Rasmussen M.D."/>
            <person name="Reed L.K."/>
            <person name="Reenan R."/>
            <person name="Reily A."/>
            <person name="Remington K.A."/>
            <person name="Rieger T.T."/>
            <person name="Ritchie M.G."/>
            <person name="Robin C."/>
            <person name="Rogers Y.H."/>
            <person name="Rohde C."/>
            <person name="Rozas J."/>
            <person name="Rubenfield M.J."/>
            <person name="Ruiz A."/>
            <person name="Russo S."/>
            <person name="Salzberg S.L."/>
            <person name="Sanchez-Gracia A."/>
            <person name="Saranga D.J."/>
            <person name="Sato H."/>
            <person name="Schaeffer S.W."/>
            <person name="Schatz M.C."/>
            <person name="Schlenke T."/>
            <person name="Schwartz R."/>
            <person name="Segarra C."/>
            <person name="Singh R.S."/>
            <person name="Sirot L."/>
            <person name="Sirota M."/>
            <person name="Sisneros N.B."/>
            <person name="Smith C.D."/>
            <person name="Smith T.F."/>
            <person name="Spieth J."/>
            <person name="Stage D.E."/>
            <person name="Stark A."/>
            <person name="Stephan W."/>
            <person name="Strausberg R.L."/>
            <person name="Strempel S."/>
            <person name="Sturgill D."/>
            <person name="Sutton G."/>
            <person name="Sutton G.G."/>
            <person name="Tao W."/>
            <person name="Teichmann S."/>
            <person name="Tobari Y.N."/>
            <person name="Tomimura Y."/>
            <person name="Tsolas J.M."/>
            <person name="Valente V.L."/>
            <person name="Venter E."/>
            <person name="Venter J.C."/>
            <person name="Vicario S."/>
            <person name="Vieira F.G."/>
            <person name="Vilella A.J."/>
            <person name="Villasante A."/>
            <person name="Walenz B."/>
            <person name="Wang J."/>
            <person name="Wasserman M."/>
            <person name="Watts T."/>
            <person name="Wilson D."/>
            <person name="Wilson R.K."/>
            <person name="Wing R.A."/>
            <person name="Wolfner M.F."/>
            <person name="Wong A."/>
            <person name="Wong G.K."/>
            <person name="Wu C.I."/>
            <person name="Wu G."/>
            <person name="Yamamoto D."/>
            <person name="Yang H.P."/>
            <person name="Yang S.P."/>
            <person name="Yorke J.A."/>
            <person name="Yoshida K."/>
            <person name="Zdobnov E."/>
            <person name="Zhang P."/>
            <person name="Zhang Y."/>
            <person name="Zimin A.V."/>
            <person name="Baldwin J."/>
            <person name="Abdouelleil A."/>
            <person name="Abdulkadir J."/>
            <person name="Abebe A."/>
            <person name="Abera B."/>
            <person name="Abreu J."/>
            <person name="Acer S.C."/>
            <person name="Aftuck L."/>
            <person name="Alexander A."/>
            <person name="An P."/>
            <person name="Anderson E."/>
            <person name="Anderson S."/>
            <person name="Arachi H."/>
            <person name="Azer M."/>
            <person name="Bachantsang P."/>
            <person name="Barry A."/>
            <person name="Bayul T."/>
            <person name="Berlin A."/>
            <person name="Bessette D."/>
            <person name="Bloom T."/>
            <person name="Blye J."/>
            <person name="Boguslavskiy L."/>
            <person name="Bonnet C."/>
            <person name="Boukhgalter B."/>
            <person name="Bourzgui I."/>
            <person name="Brown A."/>
            <person name="Cahill P."/>
            <person name="Channer S."/>
            <person name="Cheshatsang Y."/>
            <person name="Chuda L."/>
            <person name="Citroen M."/>
            <person name="Collymore A."/>
            <person name="Cooke P."/>
            <person name="Costello M."/>
            <person name="D'Aco K."/>
            <person name="Daza R."/>
            <person name="De Haan G."/>
            <person name="DeGray S."/>
            <person name="DeMaso C."/>
            <person name="Dhargay N."/>
            <person name="Dooley K."/>
            <person name="Dooley E."/>
            <person name="Doricent M."/>
            <person name="Dorje P."/>
            <person name="Dorjee K."/>
            <person name="Dupes A."/>
            <person name="Elong R."/>
            <person name="Falk J."/>
            <person name="Farina A."/>
            <person name="Faro S."/>
            <person name="Ferguson D."/>
            <person name="Fisher S."/>
            <person name="Foley C.D."/>
            <person name="Franke A."/>
            <person name="Friedrich D."/>
            <person name="Gadbois L."/>
            <person name="Gearin G."/>
            <person name="Gearin C.R."/>
            <person name="Giannoukos G."/>
            <person name="Goode T."/>
            <person name="Graham J."/>
            <person name="Grandbois E."/>
            <person name="Grewal S."/>
            <person name="Gyaltsen K."/>
            <person name="Hafez N."/>
            <person name="Hagos B."/>
            <person name="Hall J."/>
            <person name="Henson C."/>
            <person name="Hollinger A."/>
            <person name="Honan T."/>
            <person name="Huard M.D."/>
            <person name="Hughes L."/>
            <person name="Hurhula B."/>
            <person name="Husby M.E."/>
            <person name="Kamat A."/>
            <person name="Kanga B."/>
            <person name="Kashin S."/>
            <person name="Khazanovich D."/>
            <person name="Kisner P."/>
            <person name="Lance K."/>
            <person name="Lara M."/>
            <person name="Lee W."/>
            <person name="Lennon N."/>
            <person name="Letendre F."/>
            <person name="LeVine R."/>
            <person name="Lipovsky A."/>
            <person name="Liu X."/>
            <person name="Liu J."/>
            <person name="Liu S."/>
            <person name="Lokyitsang T."/>
            <person name="Lokyitsang Y."/>
            <person name="Lubonja R."/>
            <person name="Lui A."/>
            <person name="MacDonald P."/>
            <person name="Magnisalis V."/>
            <person name="Maru K."/>
            <person name="Matthews C."/>
            <person name="McCusker W."/>
            <person name="McDonough S."/>
            <person name="Mehta T."/>
            <person name="Meldrim J."/>
            <person name="Meneus L."/>
            <person name="Mihai O."/>
            <person name="Mihalev A."/>
            <person name="Mihova T."/>
            <person name="Mittelman R."/>
            <person name="Mlenga V."/>
            <person name="Montmayeur A."/>
            <person name="Mulrain L."/>
            <person name="Navidi A."/>
            <person name="Naylor J."/>
            <person name="Negash T."/>
            <person name="Nguyen T."/>
            <person name="Nguyen N."/>
            <person name="Nicol R."/>
            <person name="Norbu C."/>
            <person name="Norbu N."/>
            <person name="Novod N."/>
            <person name="O'Neill B."/>
            <person name="Osman S."/>
            <person name="Markiewicz E."/>
            <person name="Oyono O.L."/>
            <person name="Patti C."/>
            <person name="Phunkhang P."/>
            <person name="Pierre F."/>
            <person name="Priest M."/>
            <person name="Raghuraman S."/>
            <person name="Rege F."/>
            <person name="Reyes R."/>
            <person name="Rise C."/>
            <person name="Rogov P."/>
            <person name="Ross K."/>
            <person name="Ryan E."/>
            <person name="Settipalli S."/>
            <person name="Shea T."/>
            <person name="Sherpa N."/>
            <person name="Shi L."/>
            <person name="Shih D."/>
            <person name="Sparrow T."/>
            <person name="Spaulding J."/>
            <person name="Stalker J."/>
            <person name="Stange-Thomann N."/>
            <person name="Stavropoulos S."/>
            <person name="Stone C."/>
            <person name="Strader C."/>
            <person name="Tesfaye S."/>
            <person name="Thomson T."/>
            <person name="Thoulutsang Y."/>
            <person name="Thoulutsang D."/>
            <person name="Topham K."/>
            <person name="Topping I."/>
            <person name="Tsamla T."/>
            <person name="Vassiliev H."/>
            <person name="Vo A."/>
            <person name="Wangchuk T."/>
            <person name="Wangdi T."/>
            <person name="Weiand M."/>
            <person name="Wilkinson J."/>
            <person name="Wilson A."/>
            <person name="Yadav S."/>
            <person name="Young G."/>
            <person name="Yu Q."/>
            <person name="Zembek L."/>
            <person name="Zhong D."/>
            <person name="Zimmer A."/>
            <person name="Zwirko Z."/>
            <person name="Jaffe D.B."/>
            <person name="Alvarez P."/>
            <person name="Brockman W."/>
            <person name="Butler J."/>
            <person name="Chin C."/>
            <person name="Gnerre S."/>
            <person name="Grabherr M."/>
            <person name="Kleber M."/>
            <person name="Mauceli E."/>
            <person name="MacCallum I."/>
        </authorList>
    </citation>
    <scope>NUCLEOTIDE SEQUENCE [LARGE SCALE GENOMIC DNA]</scope>
    <source>
        <strain evidence="6">Tucson 15287-2541.00</strain>
    </source>
</reference>
<dbReference type="PANTHER" id="PTHR32194:SF2">
    <property type="entry name" value="PROTEASOME SUBUNIT BETA TYPE-1"/>
    <property type="match status" value="1"/>
</dbReference>
<keyword evidence="6" id="KW-1185">Reference proteome</keyword>